<dbReference type="SMART" id="SM00877">
    <property type="entry name" value="BMC"/>
    <property type="match status" value="1"/>
</dbReference>
<dbReference type="EMBL" id="CP000246">
    <property type="protein sequence ID" value="ABG84885.1"/>
    <property type="molecule type" value="Genomic_DNA"/>
</dbReference>
<keyword evidence="5" id="KW-1185">Reference proteome</keyword>
<evidence type="ECO:0000256" key="1">
    <source>
        <dbReference type="ARBA" id="ARBA00024322"/>
    </source>
</evidence>
<evidence type="ECO:0000313" key="4">
    <source>
        <dbReference type="EMBL" id="ABG84885.1"/>
    </source>
</evidence>
<dbReference type="InterPro" id="IPR009307">
    <property type="entry name" value="EutS/PduU/CutR"/>
</dbReference>
<dbReference type="Pfam" id="PF00936">
    <property type="entry name" value="BMC"/>
    <property type="match status" value="1"/>
</dbReference>
<dbReference type="KEGG" id="cpf:CPF_0886"/>
<dbReference type="STRING" id="195103.CPF_0886"/>
<dbReference type="Gene3D" id="3.30.70.1710">
    <property type="match status" value="1"/>
</dbReference>
<organism evidence="4 5">
    <name type="scientific">Clostridium perfringens (strain ATCC 13124 / DSM 756 / JCM 1290 / NCIMB 6125 / NCTC 8237 / Type A)</name>
    <dbReference type="NCBI Taxonomy" id="195103"/>
    <lineage>
        <taxon>Bacteria</taxon>
        <taxon>Bacillati</taxon>
        <taxon>Bacillota</taxon>
        <taxon>Clostridia</taxon>
        <taxon>Eubacteriales</taxon>
        <taxon>Clostridiaceae</taxon>
        <taxon>Clostridium</taxon>
    </lineage>
</organism>
<protein>
    <submittedName>
        <fullName evidence="4">Ethanolamine utilization protein EutS</fullName>
    </submittedName>
</protein>
<name>A0A0H2YUX2_CLOP1</name>
<dbReference type="HOGENOM" id="CLU_143326_0_0_9"/>
<dbReference type="PIRSF" id="PIRSF012296">
    <property type="entry name" value="EutS_PduU"/>
    <property type="match status" value="1"/>
</dbReference>
<dbReference type="NCBIfam" id="NF012012">
    <property type="entry name" value="PRK15468.1"/>
    <property type="match status" value="1"/>
</dbReference>
<comment type="subcellular location">
    <subcellularLocation>
        <location evidence="1">Bacterial microcompartment</location>
    </subcellularLocation>
</comment>
<keyword evidence="2" id="KW-1283">Bacterial microcompartment</keyword>
<dbReference type="PROSITE" id="PS51931">
    <property type="entry name" value="BMC_CP"/>
    <property type="match status" value="1"/>
</dbReference>
<reference evidence="4 5" key="1">
    <citation type="journal article" date="2006" name="Genome Res.">
        <title>Skewed genomic variability in strains of the toxigenic bacterial pathogen, Clostridium perfringens.</title>
        <authorList>
            <person name="Myers G.S."/>
            <person name="Rasko D.A."/>
            <person name="Cheung J.K."/>
            <person name="Ravel J."/>
            <person name="Seshadri R."/>
            <person name="Deboy R.T."/>
            <person name="Ren Q."/>
            <person name="Varga J."/>
            <person name="Awad M.M."/>
            <person name="Brinkac L.M."/>
            <person name="Daugherty S.C."/>
            <person name="Haft D.H."/>
            <person name="Dodson R.J."/>
            <person name="Madupu R."/>
            <person name="Nelson W.C."/>
            <person name="Rosovitz M.J."/>
            <person name="Sullivan S.A."/>
            <person name="Khouri H."/>
            <person name="Dimitrov G.I."/>
            <person name="Watkins K.L."/>
            <person name="Mulligan S."/>
            <person name="Benton J."/>
            <person name="Radune D."/>
            <person name="Fisher D.J."/>
            <person name="Atkins H.S."/>
            <person name="Hiscox T."/>
            <person name="Jost B.H."/>
            <person name="Billington S.J."/>
            <person name="Songer J.G."/>
            <person name="McClane B.A."/>
            <person name="Titball R.W."/>
            <person name="Rood J.I."/>
            <person name="Melville S.B."/>
            <person name="Paulsen I.T."/>
        </authorList>
    </citation>
    <scope>NUCLEOTIDE SEQUENCE [LARGE SCALE GENOMIC DNA]</scope>
    <source>
        <strain evidence="5">ATCC 13124 / DSM 756 / JCM 1290 / NCIMB 6125 / NCTC 8237 / S 107 / Type A</strain>
    </source>
</reference>
<dbReference type="Proteomes" id="UP000001823">
    <property type="component" value="Chromosome"/>
</dbReference>
<evidence type="ECO:0000259" key="3">
    <source>
        <dbReference type="PROSITE" id="PS51931"/>
    </source>
</evidence>
<dbReference type="GO" id="GO:0031469">
    <property type="term" value="C:bacterial microcompartment"/>
    <property type="evidence" value="ECO:0007669"/>
    <property type="project" value="UniProtKB-SubCell"/>
</dbReference>
<accession>A0A0H2YUX2</accession>
<dbReference type="CDD" id="cd07046">
    <property type="entry name" value="BMC_PduU-EutS"/>
    <property type="match status" value="1"/>
</dbReference>
<dbReference type="InterPro" id="IPR000249">
    <property type="entry name" value="BMC_dom"/>
</dbReference>
<dbReference type="AlphaFoldDB" id="A0A0H2YUX2"/>
<dbReference type="SMR" id="A0A0H2YUX2"/>
<dbReference type="eggNOG" id="COG4810">
    <property type="taxonomic scope" value="Bacteria"/>
</dbReference>
<gene>
    <name evidence="4" type="primary">eutS</name>
    <name evidence="4" type="ordered locus">CPF_0886</name>
</gene>
<dbReference type="GeneID" id="93002782"/>
<dbReference type="PaxDb" id="195103-CPF_0886"/>
<evidence type="ECO:0000256" key="2">
    <source>
        <dbReference type="ARBA" id="ARBA00024446"/>
    </source>
</evidence>
<proteinExistence type="predicted"/>
<sequence length="116" mass="12331">MGEESKQRIIQEYVPGKQVTLAHIIANPNEDIYKKLGLIVDKKDAIGILTITPSEASIIAADVATKASGVSLGFIDRFSGSLVVTGDISSVESALNEVLDVLGNILNFSSTKITRT</sequence>
<evidence type="ECO:0000313" key="5">
    <source>
        <dbReference type="Proteomes" id="UP000001823"/>
    </source>
</evidence>
<dbReference type="InterPro" id="IPR037233">
    <property type="entry name" value="CcmK-like_sf"/>
</dbReference>
<feature type="domain" description="BMC circularly permuted" evidence="3">
    <location>
        <begin position="8"/>
        <end position="108"/>
    </location>
</feature>
<dbReference type="SUPFAM" id="SSF143414">
    <property type="entry name" value="CcmK-like"/>
    <property type="match status" value="1"/>
</dbReference>
<dbReference type="PANTHER" id="PTHR40449:SF2">
    <property type="entry name" value="BACTERIAL MICROCOMPARTMENT SHELL PROTEIN EUTS"/>
    <property type="match status" value="1"/>
</dbReference>
<dbReference type="InterPro" id="IPR044870">
    <property type="entry name" value="BMC_CP"/>
</dbReference>
<dbReference type="RefSeq" id="WP_003453843.1">
    <property type="nucleotide sequence ID" value="NC_008261.1"/>
</dbReference>
<dbReference type="PANTHER" id="PTHR40449">
    <property type="entry name" value="ETHANOLAMINE UTILIZATION PROTEIN EUTS"/>
    <property type="match status" value="1"/>
</dbReference>